<evidence type="ECO:0000313" key="4">
    <source>
        <dbReference type="Proteomes" id="UP000185338"/>
    </source>
</evidence>
<dbReference type="Proteomes" id="UP000185338">
    <property type="component" value="Segment"/>
</dbReference>
<dbReference type="OrthoDB" id="18846at10239"/>
<accession>A0A0E3EYU7</accession>
<dbReference type="Gene3D" id="2.60.120.620">
    <property type="entry name" value="q2cbj1_9rhob like domain"/>
    <property type="match status" value="1"/>
</dbReference>
<evidence type="ECO:0000313" key="1">
    <source>
        <dbReference type="EMBL" id="AIX17245.1"/>
    </source>
</evidence>
<dbReference type="RefSeq" id="YP_009140591.1">
    <property type="nucleotide sequence ID" value="NC_027130.1"/>
</dbReference>
<protein>
    <recommendedName>
        <fullName evidence="5">Prolyl 4-hydroxylase alpha subunit Fe(2+) 2OG dioxygenase domain-containing protein</fullName>
    </recommendedName>
</protein>
<evidence type="ECO:0008006" key="5">
    <source>
        <dbReference type="Google" id="ProtNLM"/>
    </source>
</evidence>
<dbReference type="EMBL" id="KJ019042">
    <property type="protein sequence ID" value="AIX17674.1"/>
    <property type="molecule type" value="Genomic_DNA"/>
</dbReference>
<proteinExistence type="predicted"/>
<sequence>MNIKLYTDPIPFICISDVYDEVELKSIWQELEFLNCNNKLLDPEMTASAVKDDVIIKKNKGVFLDSLYTDRNFSNILTANRKVFDSSVINQEDSWFFKDLCSNNDCTLISYYEQGDYYKPHKDNALVTICTWFYKEPKKFTGGNFYFVDYDIQIEIQTNSSVIFPSQIKHAVDTIDMNTNDQHSGLGRYCMSQFLNIE</sequence>
<evidence type="ECO:0000313" key="3">
    <source>
        <dbReference type="Proteomes" id="UP000185335"/>
    </source>
</evidence>
<name>A0A0E3EYU7_9CAUD</name>
<evidence type="ECO:0000313" key="2">
    <source>
        <dbReference type="EMBL" id="AIX17674.1"/>
    </source>
</evidence>
<dbReference type="Proteomes" id="UP000185335">
    <property type="component" value="Segment"/>
</dbReference>
<dbReference type="KEGG" id="vg:24405167"/>
<dbReference type="EMBL" id="KJ019040">
    <property type="protein sequence ID" value="AIX17245.1"/>
    <property type="molecule type" value="Genomic_DNA"/>
</dbReference>
<organism evidence="2 4">
    <name type="scientific">Synechococcus phage ACG-2014b</name>
    <dbReference type="NCBI Taxonomy" id="1493508"/>
    <lineage>
        <taxon>Viruses</taxon>
        <taxon>Duplodnaviria</taxon>
        <taxon>Heunggongvirae</taxon>
        <taxon>Uroviricota</taxon>
        <taxon>Caudoviricetes</taxon>
        <taxon>Pantevenvirales</taxon>
        <taxon>Kyanoviridae</taxon>
        <taxon>Nereusvirus</taxon>
        <taxon>Nereusvirus tusconc4</taxon>
    </lineage>
</organism>
<gene>
    <name evidence="1" type="ORF">Syn7803C61_23</name>
    <name evidence="2" type="ORF">Syn7803C67_22</name>
</gene>
<reference evidence="3 4" key="1">
    <citation type="submission" date="2013-12" db="EMBL/GenBank/DDBJ databases">
        <title>Ecological redundancy of diverse viral populations within a natural community.</title>
        <authorList>
            <person name="Gregory A.C."/>
            <person name="LaButti K."/>
            <person name="Copeland A."/>
            <person name="Woyke T."/>
            <person name="Sullivan M.B."/>
        </authorList>
    </citation>
    <scope>NUCLEOTIDE SEQUENCE [LARGE SCALE GENOMIC DNA]</scope>
    <source>
        <strain evidence="1">Syn7803C61</strain>
        <strain evidence="2">Syn7803C67</strain>
    </source>
</reference>
<keyword evidence="3" id="KW-1185">Reference proteome</keyword>